<evidence type="ECO:0000259" key="2">
    <source>
        <dbReference type="Pfam" id="PF02591"/>
    </source>
</evidence>
<dbReference type="InterPro" id="IPR003743">
    <property type="entry name" value="Zf-RING_7"/>
</dbReference>
<reference evidence="4 5" key="1">
    <citation type="submission" date="2018-04" db="EMBL/GenBank/DDBJ databases">
        <title>Novel Campyloabacter and Helicobacter Species and Strains.</title>
        <authorList>
            <person name="Mannion A.J."/>
            <person name="Shen Z."/>
            <person name="Fox J.G."/>
        </authorList>
    </citation>
    <scope>NUCLEOTIDE SEQUENCE [LARGE SCALE GENOMIC DNA]</scope>
    <source>
        <strain evidence="4 5">MIT 17-337</strain>
    </source>
</reference>
<gene>
    <name evidence="4" type="ORF">CQA53_07500</name>
</gene>
<dbReference type="AlphaFoldDB" id="A0A3D8IJ38"/>
<dbReference type="Gene3D" id="1.10.287.1490">
    <property type="match status" value="1"/>
</dbReference>
<feature type="domain" description="CT398-like coiled coil hairpin" evidence="3">
    <location>
        <begin position="36"/>
        <end position="184"/>
    </location>
</feature>
<dbReference type="Pfam" id="PF02591">
    <property type="entry name" value="Zn_ribbon_9"/>
    <property type="match status" value="1"/>
</dbReference>
<sequence>MNENLKKLIEVNQLDLEVSKYNPLIEEKKAPMYAKMNEKTQAEKEKIELEAGIVSKQDTLTKSNEEFNTISTEIEKIRERLKDSKSEKEMKNLSMEEDILREKMTAFNNEIERLEREIAHAQEKIITLTETIQQLNNEIEQIELASSNAVGQIKQEQDEVSAKRRAVALEMDPALLRLYEKIRKWAGNSSVTPIYKNACAGCFIKLNNKNLVDIEKGHEIIHCPHCGRILFDPKVFQEIAQ</sequence>
<organism evidence="4 5">
    <name type="scientific">Helicobacter didelphidarum</name>
    <dbReference type="NCBI Taxonomy" id="2040648"/>
    <lineage>
        <taxon>Bacteria</taxon>
        <taxon>Pseudomonadati</taxon>
        <taxon>Campylobacterota</taxon>
        <taxon>Epsilonproteobacteria</taxon>
        <taxon>Campylobacterales</taxon>
        <taxon>Helicobacteraceae</taxon>
        <taxon>Helicobacter</taxon>
    </lineage>
</organism>
<dbReference type="Proteomes" id="UP000256379">
    <property type="component" value="Unassembled WGS sequence"/>
</dbReference>
<dbReference type="PANTHER" id="PTHR39082:SF1">
    <property type="entry name" value="SCAVENGER RECEPTOR CLASS A MEMBER 3"/>
    <property type="match status" value="1"/>
</dbReference>
<dbReference type="Pfam" id="PF24481">
    <property type="entry name" value="CT398_CC"/>
    <property type="match status" value="1"/>
</dbReference>
<feature type="coiled-coil region" evidence="1">
    <location>
        <begin position="67"/>
        <end position="152"/>
    </location>
</feature>
<dbReference type="PANTHER" id="PTHR39082">
    <property type="entry name" value="PHOSPHOLIPASE C-BETA-2-RELATED"/>
    <property type="match status" value="1"/>
</dbReference>
<dbReference type="InterPro" id="IPR052376">
    <property type="entry name" value="Oxidative_Scav/Glycosyltrans"/>
</dbReference>
<comment type="caution">
    <text evidence="4">The sequence shown here is derived from an EMBL/GenBank/DDBJ whole genome shotgun (WGS) entry which is preliminary data.</text>
</comment>
<dbReference type="RefSeq" id="WP_115543398.1">
    <property type="nucleotide sequence ID" value="NZ_NXLQ01000017.1"/>
</dbReference>
<evidence type="ECO:0000259" key="3">
    <source>
        <dbReference type="Pfam" id="PF24481"/>
    </source>
</evidence>
<feature type="domain" description="C4-type zinc ribbon" evidence="2">
    <location>
        <begin position="198"/>
        <end position="230"/>
    </location>
</feature>
<dbReference type="InterPro" id="IPR056003">
    <property type="entry name" value="CT398_CC_hairpin"/>
</dbReference>
<evidence type="ECO:0000313" key="4">
    <source>
        <dbReference type="EMBL" id="RDU64906.1"/>
    </source>
</evidence>
<dbReference type="OrthoDB" id="9795058at2"/>
<evidence type="ECO:0000256" key="1">
    <source>
        <dbReference type="SAM" id="Coils"/>
    </source>
</evidence>
<keyword evidence="5" id="KW-1185">Reference proteome</keyword>
<name>A0A3D8IJ38_9HELI</name>
<evidence type="ECO:0000313" key="5">
    <source>
        <dbReference type="Proteomes" id="UP000256379"/>
    </source>
</evidence>
<keyword evidence="1" id="KW-0175">Coiled coil</keyword>
<proteinExistence type="predicted"/>
<protein>
    <submittedName>
        <fullName evidence="4">Uncharacterized protein</fullName>
    </submittedName>
</protein>
<accession>A0A3D8IJ38</accession>
<dbReference type="EMBL" id="NXLQ01000017">
    <property type="protein sequence ID" value="RDU64906.1"/>
    <property type="molecule type" value="Genomic_DNA"/>
</dbReference>